<comment type="cofactor">
    <cofactor evidence="1">
        <name>Mg(2+)</name>
        <dbReference type="ChEBI" id="CHEBI:18420"/>
    </cofactor>
</comment>
<comment type="similarity">
    <text evidence="1">Belongs to the helicase family.</text>
</comment>
<dbReference type="GO" id="GO:0005524">
    <property type="term" value="F:ATP binding"/>
    <property type="evidence" value="ECO:0007669"/>
    <property type="project" value="UniProtKB-KW"/>
</dbReference>
<keyword evidence="1" id="KW-0234">DNA repair</keyword>
<feature type="non-terminal residue" evidence="4">
    <location>
        <position position="1"/>
    </location>
</feature>
<keyword evidence="1" id="KW-0227">DNA damage</keyword>
<keyword evidence="1" id="KW-0347">Helicase</keyword>
<keyword evidence="1" id="KW-0233">DNA recombination</keyword>
<protein>
    <recommendedName>
        <fullName evidence="1">ATP-dependent DNA helicase</fullName>
        <ecNumber evidence="1">5.6.2.3</ecNumber>
    </recommendedName>
</protein>
<dbReference type="CDD" id="cd18809">
    <property type="entry name" value="SF1_C_RecD"/>
    <property type="match status" value="1"/>
</dbReference>
<evidence type="ECO:0000256" key="1">
    <source>
        <dbReference type="RuleBase" id="RU363044"/>
    </source>
</evidence>
<dbReference type="Pfam" id="PF05970">
    <property type="entry name" value="PIF1"/>
    <property type="match status" value="1"/>
</dbReference>
<dbReference type="Pfam" id="PF21530">
    <property type="entry name" value="Pif1_2B_dom"/>
    <property type="match status" value="1"/>
</dbReference>
<evidence type="ECO:0000313" key="5">
    <source>
        <dbReference type="EMBL" id="CAF4009931.1"/>
    </source>
</evidence>
<dbReference type="EC" id="5.6.2.3" evidence="1"/>
<sequence length="765" mass="86679">MVDGSCSKNFPKAFCNETDVSTDGYSIYRRRNNSNETHFTRNNIQVDNRFVVPYNSFLSLKYNAHINVELCSTVKAIKYINKYITKGYDCARIGVQVNANDNVENSQEAAWHLQDFPIHGQSHNVVMLSIHLKDDSSAHQYLYQDIPNHYVFKNKKWVKRSTVSHYGEKTIGRIISVSPRDVDLYHLRLILLSVKGPDATSFENLKKFNGQTYSTYKDVARVSGLINDSNEWHNCMYEASSYMMPKCLRSLLVIIICHCNPANPLQLFEDFKENMIEDFIQQGNSVEKSLKLSINDIKMEIHQNGFDFNQFLPFPNFEDISDRENNLVNCIVEDNNLLWNDLNSDLLLAADTIFKLLVGLNLQKCFYLDGPGGSGKTFLYRALIQSIAASLLPGGVTCLLAFSLPLDLSTIKFPRLSRVKKEFLKSIDLLIWDEAPMAPGTALEIVDLIFRDLIGVQMPFGGNVVVLGGDFRQVMPVVRKGSRCAIIASTIKKSSVWPLFQTFRLKRNMRAITDPNFSKWLLDIGDGMIHLPEIPKSQFSVEVPISLISNDIVTDIFGSSFTCAGVEKFSRRAILCPRNEDVRLINERVLINLNNVEQMSFYAIDSIKNDDGVDDHDLQVNIPVEFLNTLNPPGLTPHKLNLKVGCIVMLLRNLSVNKGLRNGTRMILRAFRQNVLQLEIITGTFSGTVHFIPRISLDTSNDPALPFNFVRHQFPVRLAYAMTINKSQGQTFDKVGLYLSEPCFSHGQFYTGWSRATESNGLKIQ</sequence>
<dbReference type="GO" id="GO:0043139">
    <property type="term" value="F:5'-3' DNA helicase activity"/>
    <property type="evidence" value="ECO:0007669"/>
    <property type="project" value="UniProtKB-EC"/>
</dbReference>
<feature type="domain" description="DNA helicase Pif1-like DEAD-box helicase" evidence="2">
    <location>
        <begin position="359"/>
        <end position="530"/>
    </location>
</feature>
<accession>A0A816KI09</accession>
<dbReference type="GO" id="GO:0006281">
    <property type="term" value="P:DNA repair"/>
    <property type="evidence" value="ECO:0007669"/>
    <property type="project" value="UniProtKB-KW"/>
</dbReference>
<evidence type="ECO:0000313" key="6">
    <source>
        <dbReference type="Proteomes" id="UP000663824"/>
    </source>
</evidence>
<dbReference type="EMBL" id="CAJOBI010004687">
    <property type="protein sequence ID" value="CAF4009931.1"/>
    <property type="molecule type" value="Genomic_DNA"/>
</dbReference>
<dbReference type="Gene3D" id="3.40.50.300">
    <property type="entry name" value="P-loop containing nucleotide triphosphate hydrolases"/>
    <property type="match status" value="2"/>
</dbReference>
<feature type="domain" description="DNA helicase Pif1-like 2B" evidence="3">
    <location>
        <begin position="625"/>
        <end position="668"/>
    </location>
</feature>
<evidence type="ECO:0000313" key="4">
    <source>
        <dbReference type="EMBL" id="CAF1921423.1"/>
    </source>
</evidence>
<dbReference type="AlphaFoldDB" id="A0A816KI09"/>
<keyword evidence="1" id="KW-0378">Hydrolase</keyword>
<reference evidence="4" key="1">
    <citation type="submission" date="2021-02" db="EMBL/GenBank/DDBJ databases">
        <authorList>
            <person name="Nowell W R."/>
        </authorList>
    </citation>
    <scope>NUCLEOTIDE SEQUENCE</scope>
</reference>
<dbReference type="PANTHER" id="PTHR10492">
    <property type="match status" value="1"/>
</dbReference>
<evidence type="ECO:0000259" key="2">
    <source>
        <dbReference type="Pfam" id="PF05970"/>
    </source>
</evidence>
<organism evidence="4 6">
    <name type="scientific">Rotaria magnacalcarata</name>
    <dbReference type="NCBI Taxonomy" id="392030"/>
    <lineage>
        <taxon>Eukaryota</taxon>
        <taxon>Metazoa</taxon>
        <taxon>Spiralia</taxon>
        <taxon>Gnathifera</taxon>
        <taxon>Rotifera</taxon>
        <taxon>Eurotatoria</taxon>
        <taxon>Bdelloidea</taxon>
        <taxon>Philodinida</taxon>
        <taxon>Philodinidae</taxon>
        <taxon>Rotaria</taxon>
    </lineage>
</organism>
<comment type="catalytic activity">
    <reaction evidence="1">
        <text>ATP + H2O = ADP + phosphate + H(+)</text>
        <dbReference type="Rhea" id="RHEA:13065"/>
        <dbReference type="ChEBI" id="CHEBI:15377"/>
        <dbReference type="ChEBI" id="CHEBI:15378"/>
        <dbReference type="ChEBI" id="CHEBI:30616"/>
        <dbReference type="ChEBI" id="CHEBI:43474"/>
        <dbReference type="ChEBI" id="CHEBI:456216"/>
        <dbReference type="EC" id="5.6.2.3"/>
    </reaction>
</comment>
<dbReference type="Proteomes" id="UP000663824">
    <property type="component" value="Unassembled WGS sequence"/>
</dbReference>
<dbReference type="GO" id="GO:0016787">
    <property type="term" value="F:hydrolase activity"/>
    <property type="evidence" value="ECO:0007669"/>
    <property type="project" value="UniProtKB-KW"/>
</dbReference>
<dbReference type="EMBL" id="CAJNRE010000140">
    <property type="protein sequence ID" value="CAF1921423.1"/>
    <property type="molecule type" value="Genomic_DNA"/>
</dbReference>
<comment type="caution">
    <text evidence="4">The sequence shown here is derived from an EMBL/GenBank/DDBJ whole genome shotgun (WGS) entry which is preliminary data.</text>
</comment>
<evidence type="ECO:0000259" key="3">
    <source>
        <dbReference type="Pfam" id="PF21530"/>
    </source>
</evidence>
<dbReference type="InterPro" id="IPR049163">
    <property type="entry name" value="Pif1-like_2B_dom"/>
</dbReference>
<dbReference type="SUPFAM" id="SSF52540">
    <property type="entry name" value="P-loop containing nucleoside triphosphate hydrolases"/>
    <property type="match status" value="2"/>
</dbReference>
<keyword evidence="1" id="KW-0067">ATP-binding</keyword>
<dbReference type="PANTHER" id="PTHR10492:SF57">
    <property type="entry name" value="ATP-DEPENDENT DNA HELICASE"/>
    <property type="match status" value="1"/>
</dbReference>
<dbReference type="Proteomes" id="UP000676336">
    <property type="component" value="Unassembled WGS sequence"/>
</dbReference>
<keyword evidence="1" id="KW-0547">Nucleotide-binding</keyword>
<proteinExistence type="inferred from homology"/>
<name>A0A816KI09_9BILA</name>
<dbReference type="GO" id="GO:0006310">
    <property type="term" value="P:DNA recombination"/>
    <property type="evidence" value="ECO:0007669"/>
    <property type="project" value="UniProtKB-KW"/>
</dbReference>
<dbReference type="GO" id="GO:0000723">
    <property type="term" value="P:telomere maintenance"/>
    <property type="evidence" value="ECO:0007669"/>
    <property type="project" value="InterPro"/>
</dbReference>
<gene>
    <name evidence="4" type="ORF">MBJ925_LOCUS2131</name>
    <name evidence="5" type="ORF">SMN809_LOCUS12420</name>
</gene>
<dbReference type="InterPro" id="IPR010285">
    <property type="entry name" value="DNA_helicase_pif1-like_DEAD"/>
</dbReference>
<dbReference type="InterPro" id="IPR027417">
    <property type="entry name" value="P-loop_NTPase"/>
</dbReference>